<evidence type="ECO:0000313" key="2">
    <source>
        <dbReference type="EMBL" id="XCF15112.1"/>
    </source>
</evidence>
<dbReference type="RefSeq" id="WP_353633227.1">
    <property type="nucleotide sequence ID" value="NZ_CP159203.1"/>
</dbReference>
<dbReference type="AlphaFoldDB" id="A0AAU8C915"/>
<sequence length="107" mass="11977">MSATQFIDRYPEPPGMPGTVALPADWEQTVDRSERDPLMDREYTTVVFEHEPTDQRVIVNEVQEPNSFGGWGYLVHVSDPAHGQLGLVEDLDAAVGLAEEFIETHPQ</sequence>
<feature type="region of interest" description="Disordered" evidence="1">
    <location>
        <begin position="1"/>
        <end position="22"/>
    </location>
</feature>
<dbReference type="GeneID" id="91107572"/>
<proteinExistence type="predicted"/>
<keyword evidence="2" id="KW-0614">Plasmid</keyword>
<reference evidence="2" key="1">
    <citation type="submission" date="2024-06" db="EMBL/GenBank/DDBJ databases">
        <title>Genome Sequence of an extremely halophilic archaeon isolated from Permian era halite, Salado Formation, Carlsbad, New Mexico: Halobacterium sp. strain NMX12-1.</title>
        <authorList>
            <person name="Sotoa L."/>
            <person name="DasSarma P."/>
            <person name="Anton B.P."/>
            <person name="Vincze T."/>
            <person name="Verma I."/>
            <person name="Eralp B."/>
            <person name="Powers D.W."/>
            <person name="Dozier B.L."/>
            <person name="Roberts R.J."/>
            <person name="DasSarma S."/>
        </authorList>
    </citation>
    <scope>NUCLEOTIDE SEQUENCE</scope>
    <source>
        <strain evidence="2">NMX12-1</strain>
        <plasmid evidence="2">pNMX12-1_234</plasmid>
    </source>
</reference>
<gene>
    <name evidence="2" type="ORF">ABSL23_00440</name>
</gene>
<protein>
    <submittedName>
        <fullName evidence="2">Uncharacterized protein</fullName>
    </submittedName>
</protein>
<geneLocation type="plasmid" evidence="2">
    <name>pNMX12-1_234</name>
</geneLocation>
<name>A0AAU8C915_9EURY</name>
<dbReference type="EMBL" id="CP159203">
    <property type="protein sequence ID" value="XCF15112.1"/>
    <property type="molecule type" value="Genomic_DNA"/>
</dbReference>
<dbReference type="KEGG" id="hanx:ABSL23_00440"/>
<accession>A0AAU8C915</accession>
<evidence type="ECO:0000256" key="1">
    <source>
        <dbReference type="SAM" id="MobiDB-lite"/>
    </source>
</evidence>
<organism evidence="2">
    <name type="scientific">Halobacterium sp. NMX12-1</name>
    <dbReference type="NCBI Taxonomy" id="3166650"/>
    <lineage>
        <taxon>Archaea</taxon>
        <taxon>Methanobacteriati</taxon>
        <taxon>Methanobacteriota</taxon>
        <taxon>Stenosarchaea group</taxon>
        <taxon>Halobacteria</taxon>
        <taxon>Halobacteriales</taxon>
        <taxon>Halobacteriaceae</taxon>
        <taxon>Halobacterium</taxon>
    </lineage>
</organism>